<keyword evidence="3" id="KW-1185">Reference proteome</keyword>
<name>A0A9J6RQS3_9GAMM</name>
<dbReference type="CDD" id="cd07043">
    <property type="entry name" value="STAS_anti-anti-sigma_factors"/>
    <property type="match status" value="1"/>
</dbReference>
<accession>A0A9J6RQS3</accession>
<dbReference type="EMBL" id="JAPTGG010000012">
    <property type="protein sequence ID" value="MCZ0866397.1"/>
    <property type="molecule type" value="Genomic_DNA"/>
</dbReference>
<dbReference type="PROSITE" id="PS50801">
    <property type="entry name" value="STAS"/>
    <property type="match status" value="1"/>
</dbReference>
<dbReference type="InterPro" id="IPR002645">
    <property type="entry name" value="STAS_dom"/>
</dbReference>
<dbReference type="GO" id="GO:0043856">
    <property type="term" value="F:anti-sigma factor antagonist activity"/>
    <property type="evidence" value="ECO:0007669"/>
    <property type="project" value="TreeGrafter"/>
</dbReference>
<evidence type="ECO:0000313" key="2">
    <source>
        <dbReference type="EMBL" id="MCZ0866397.1"/>
    </source>
</evidence>
<feature type="domain" description="STAS" evidence="1">
    <location>
        <begin position="1"/>
        <end position="98"/>
    </location>
</feature>
<proteinExistence type="predicted"/>
<comment type="caution">
    <text evidence="2">The sequence shown here is derived from an EMBL/GenBank/DDBJ whole genome shotgun (WGS) entry which is preliminary data.</text>
</comment>
<evidence type="ECO:0000313" key="3">
    <source>
        <dbReference type="Proteomes" id="UP001069090"/>
    </source>
</evidence>
<sequence>MPIATSQQEQEFTITLDEKFNFDSVEQFREAYTDKNAETYIVDFRATEYMDSSGLGMLLNMRRYLTEKNISTIKLINCRPQIKKVLIISRFESKFIIA</sequence>
<gene>
    <name evidence="2" type="ORF">O0V09_14385</name>
</gene>
<dbReference type="PANTHER" id="PTHR33495">
    <property type="entry name" value="ANTI-SIGMA FACTOR ANTAGONIST TM_1081-RELATED-RELATED"/>
    <property type="match status" value="1"/>
</dbReference>
<dbReference type="AlphaFoldDB" id="A0A9J6RQS3"/>
<dbReference type="SUPFAM" id="SSF52091">
    <property type="entry name" value="SpoIIaa-like"/>
    <property type="match status" value="1"/>
</dbReference>
<dbReference type="Pfam" id="PF01740">
    <property type="entry name" value="STAS"/>
    <property type="match status" value="1"/>
</dbReference>
<dbReference type="Proteomes" id="UP001069090">
    <property type="component" value="Unassembled WGS sequence"/>
</dbReference>
<reference evidence="2 3" key="1">
    <citation type="submission" date="2022-12" db="EMBL/GenBank/DDBJ databases">
        <title>Dasania phycosphaerae sp. nov., isolated from particulate material of the south coast of Korea.</title>
        <authorList>
            <person name="Jiang Y."/>
        </authorList>
    </citation>
    <scope>NUCLEOTIDE SEQUENCE [LARGE SCALE GENOMIC DNA]</scope>
    <source>
        <strain evidence="2 3">GY-19</strain>
    </source>
</reference>
<organism evidence="2 3">
    <name type="scientific">Dasania phycosphaerae</name>
    <dbReference type="NCBI Taxonomy" id="2950436"/>
    <lineage>
        <taxon>Bacteria</taxon>
        <taxon>Pseudomonadati</taxon>
        <taxon>Pseudomonadota</taxon>
        <taxon>Gammaproteobacteria</taxon>
        <taxon>Cellvibrionales</taxon>
        <taxon>Spongiibacteraceae</taxon>
        <taxon>Dasania</taxon>
    </lineage>
</organism>
<protein>
    <submittedName>
        <fullName evidence="2">STAS domain-containing protein</fullName>
    </submittedName>
</protein>
<dbReference type="Gene3D" id="3.30.750.24">
    <property type="entry name" value="STAS domain"/>
    <property type="match status" value="1"/>
</dbReference>
<dbReference type="RefSeq" id="WP_258332561.1">
    <property type="nucleotide sequence ID" value="NZ_JAPTGG010000012.1"/>
</dbReference>
<dbReference type="InterPro" id="IPR036513">
    <property type="entry name" value="STAS_dom_sf"/>
</dbReference>
<dbReference type="PANTHER" id="PTHR33495:SF15">
    <property type="entry name" value="STAS DOMAIN-CONTAINING PROTEIN"/>
    <property type="match status" value="1"/>
</dbReference>
<evidence type="ECO:0000259" key="1">
    <source>
        <dbReference type="PROSITE" id="PS50801"/>
    </source>
</evidence>